<dbReference type="AlphaFoldDB" id="A0AA86VKY6"/>
<sequence length="259" mass="29365">MEELSHQVRVLQAQITEVHQRLRCNFGAFEKINNLEHLKQIEDSLRESIHRVNVQKLQEGMTLPLMMASLQESQPLSWLLNNDNHQLLLPNEPKFLPFSDNTNRDAECPTDISLPSYSSYIGSNKLEVGSSPQVTTLGQGGGAMNELSGTSYLNVQCCDQFAFPPPQDIEEVKHFPTMNNKSNTADYQVNNFDLSSSLFDNGHQFLNSASGSCGIAMYNENGYHRVVLRKSVCLKWRRRVEMRGIDPRTSRMLSERSTI</sequence>
<reference evidence="1" key="1">
    <citation type="submission" date="2023-10" db="EMBL/GenBank/DDBJ databases">
        <authorList>
            <person name="Domelevo Entfellner J.-B."/>
        </authorList>
    </citation>
    <scope>NUCLEOTIDE SEQUENCE</scope>
</reference>
<proteinExistence type="predicted"/>
<gene>
    <name evidence="1" type="ORF">AYBTSS11_LOCUS11733</name>
</gene>
<organism evidence="1 2">
    <name type="scientific">Sphenostylis stenocarpa</name>
    <dbReference type="NCBI Taxonomy" id="92480"/>
    <lineage>
        <taxon>Eukaryota</taxon>
        <taxon>Viridiplantae</taxon>
        <taxon>Streptophyta</taxon>
        <taxon>Embryophyta</taxon>
        <taxon>Tracheophyta</taxon>
        <taxon>Spermatophyta</taxon>
        <taxon>Magnoliopsida</taxon>
        <taxon>eudicotyledons</taxon>
        <taxon>Gunneridae</taxon>
        <taxon>Pentapetalae</taxon>
        <taxon>rosids</taxon>
        <taxon>fabids</taxon>
        <taxon>Fabales</taxon>
        <taxon>Fabaceae</taxon>
        <taxon>Papilionoideae</taxon>
        <taxon>50 kb inversion clade</taxon>
        <taxon>NPAAA clade</taxon>
        <taxon>indigoferoid/millettioid clade</taxon>
        <taxon>Phaseoleae</taxon>
        <taxon>Sphenostylis</taxon>
    </lineage>
</organism>
<dbReference type="EMBL" id="OY731400">
    <property type="protein sequence ID" value="CAJ1944105.1"/>
    <property type="molecule type" value="Genomic_DNA"/>
</dbReference>
<accession>A0AA86VKY6</accession>
<name>A0AA86VKY6_9FABA</name>
<evidence type="ECO:0000313" key="2">
    <source>
        <dbReference type="Proteomes" id="UP001189624"/>
    </source>
</evidence>
<evidence type="ECO:0000313" key="1">
    <source>
        <dbReference type="EMBL" id="CAJ1944105.1"/>
    </source>
</evidence>
<dbReference type="Gramene" id="rna-AYBTSS11_LOCUS11733">
    <property type="protein sequence ID" value="CAJ1944105.1"/>
    <property type="gene ID" value="gene-AYBTSS11_LOCUS11733"/>
</dbReference>
<dbReference type="Proteomes" id="UP001189624">
    <property type="component" value="Chromosome 3"/>
</dbReference>
<protein>
    <submittedName>
        <fullName evidence="1">Uncharacterized protein</fullName>
    </submittedName>
</protein>
<keyword evidence="2" id="KW-1185">Reference proteome</keyword>